<sequence length="177" mass="19895">MVNIALRGSRSLNFVSIMQRGVTFLLRPIDGIEPRGACDFRGDRSPQSKGSERFWVRLGYITSRFEATRGLFRDGPRNFEPRSDDEDNTSAGTPSPRFRATPAGGRLATTHDLACSRPHTRRIFSGIGFVSNLRPSGPEVETLPLGHRDLREILGEKGARLDFCCSARYLFWYSISR</sequence>
<keyword evidence="3" id="KW-1185">Reference proteome</keyword>
<feature type="region of interest" description="Disordered" evidence="1">
    <location>
        <begin position="72"/>
        <end position="104"/>
    </location>
</feature>
<evidence type="ECO:0000313" key="2">
    <source>
        <dbReference type="EMBL" id="GBN05801.1"/>
    </source>
</evidence>
<proteinExistence type="predicted"/>
<dbReference type="Proteomes" id="UP000499080">
    <property type="component" value="Unassembled WGS sequence"/>
</dbReference>
<accession>A0A4Y2KTY3</accession>
<dbReference type="AlphaFoldDB" id="A0A4Y2KTY3"/>
<comment type="caution">
    <text evidence="2">The sequence shown here is derived from an EMBL/GenBank/DDBJ whole genome shotgun (WGS) entry which is preliminary data.</text>
</comment>
<gene>
    <name evidence="2" type="ORF">AVEN_88105_1</name>
</gene>
<evidence type="ECO:0000313" key="3">
    <source>
        <dbReference type="Proteomes" id="UP000499080"/>
    </source>
</evidence>
<dbReference type="EMBL" id="BGPR01005000">
    <property type="protein sequence ID" value="GBN05801.1"/>
    <property type="molecule type" value="Genomic_DNA"/>
</dbReference>
<feature type="compositionally biased region" description="Basic and acidic residues" evidence="1">
    <location>
        <begin position="72"/>
        <end position="82"/>
    </location>
</feature>
<organism evidence="2 3">
    <name type="scientific">Araneus ventricosus</name>
    <name type="common">Orbweaver spider</name>
    <name type="synonym">Epeira ventricosa</name>
    <dbReference type="NCBI Taxonomy" id="182803"/>
    <lineage>
        <taxon>Eukaryota</taxon>
        <taxon>Metazoa</taxon>
        <taxon>Ecdysozoa</taxon>
        <taxon>Arthropoda</taxon>
        <taxon>Chelicerata</taxon>
        <taxon>Arachnida</taxon>
        <taxon>Araneae</taxon>
        <taxon>Araneomorphae</taxon>
        <taxon>Entelegynae</taxon>
        <taxon>Araneoidea</taxon>
        <taxon>Araneidae</taxon>
        <taxon>Araneus</taxon>
    </lineage>
</organism>
<protein>
    <submittedName>
        <fullName evidence="2">Uncharacterized protein</fullName>
    </submittedName>
</protein>
<evidence type="ECO:0000256" key="1">
    <source>
        <dbReference type="SAM" id="MobiDB-lite"/>
    </source>
</evidence>
<reference evidence="2 3" key="1">
    <citation type="journal article" date="2019" name="Sci. Rep.">
        <title>Orb-weaving spider Araneus ventricosus genome elucidates the spidroin gene catalogue.</title>
        <authorList>
            <person name="Kono N."/>
            <person name="Nakamura H."/>
            <person name="Ohtoshi R."/>
            <person name="Moran D.A.P."/>
            <person name="Shinohara A."/>
            <person name="Yoshida Y."/>
            <person name="Fujiwara M."/>
            <person name="Mori M."/>
            <person name="Tomita M."/>
            <person name="Arakawa K."/>
        </authorList>
    </citation>
    <scope>NUCLEOTIDE SEQUENCE [LARGE SCALE GENOMIC DNA]</scope>
</reference>
<name>A0A4Y2KTY3_ARAVE</name>